<keyword evidence="12" id="KW-1185">Reference proteome</keyword>
<dbReference type="Pfam" id="PF07963">
    <property type="entry name" value="N_methyl"/>
    <property type="match status" value="1"/>
</dbReference>
<evidence type="ECO:0000256" key="9">
    <source>
        <dbReference type="ARBA" id="ARBA00043982"/>
    </source>
</evidence>
<evidence type="ECO:0000256" key="4">
    <source>
        <dbReference type="ARBA" id="ARBA00022481"/>
    </source>
</evidence>
<keyword evidence="7 10" id="KW-0472">Membrane</keyword>
<keyword evidence="4" id="KW-0488">Methylation</keyword>
<dbReference type="PIRSF" id="PIRSF029928">
    <property type="entry name" value="Late_competence_ComGC"/>
    <property type="match status" value="1"/>
</dbReference>
<gene>
    <name evidence="11" type="ORF">DCM90_09205</name>
</gene>
<dbReference type="Proteomes" id="UP000245080">
    <property type="component" value="Unassembled WGS sequence"/>
</dbReference>
<dbReference type="EMBL" id="QCXQ01000006">
    <property type="protein sequence ID" value="PWF99607.1"/>
    <property type="molecule type" value="Genomic_DNA"/>
</dbReference>
<evidence type="ECO:0000256" key="5">
    <source>
        <dbReference type="ARBA" id="ARBA00022692"/>
    </source>
</evidence>
<evidence type="ECO:0000256" key="1">
    <source>
        <dbReference type="ARBA" id="ARBA00004162"/>
    </source>
</evidence>
<evidence type="ECO:0000256" key="7">
    <source>
        <dbReference type="ARBA" id="ARBA00023136"/>
    </source>
</evidence>
<protein>
    <submittedName>
        <fullName evidence="11">Competence protein ComGC</fullName>
    </submittedName>
</protein>
<organism evidence="11 12">
    <name type="scientific">Levilactobacillus bambusae</name>
    <dbReference type="NCBI Taxonomy" id="2024736"/>
    <lineage>
        <taxon>Bacteria</taxon>
        <taxon>Bacillati</taxon>
        <taxon>Bacillota</taxon>
        <taxon>Bacilli</taxon>
        <taxon>Lactobacillales</taxon>
        <taxon>Lactobacillaceae</taxon>
        <taxon>Levilactobacillus</taxon>
    </lineage>
</organism>
<comment type="caution">
    <text evidence="11">The sequence shown here is derived from an EMBL/GenBank/DDBJ whole genome shotgun (WGS) entry which is preliminary data.</text>
</comment>
<comment type="similarity">
    <text evidence="9">Belongs to the ComGC family.</text>
</comment>
<dbReference type="InterPro" id="IPR012902">
    <property type="entry name" value="N_methyl_site"/>
</dbReference>
<keyword evidence="5 10" id="KW-0812">Transmembrane</keyword>
<dbReference type="Gene3D" id="3.30.700.10">
    <property type="entry name" value="Glycoprotein, Type 4 Pilin"/>
    <property type="match status" value="1"/>
</dbReference>
<evidence type="ECO:0000313" key="12">
    <source>
        <dbReference type="Proteomes" id="UP000245080"/>
    </source>
</evidence>
<dbReference type="OrthoDB" id="2248894at2"/>
<reference evidence="11 12" key="1">
    <citation type="journal article" date="2018" name="Int. J. Syst. Evol. Microbiol.">
        <title>Lactobacillus bambusae sp. nov., isolated from a traditional fermented Ma-bamboo shoots of Taiwan.</title>
        <authorList>
            <person name="Wang L.-T."/>
        </authorList>
    </citation>
    <scope>NUCLEOTIDE SEQUENCE [LARGE SCALE GENOMIC DNA]</scope>
    <source>
        <strain evidence="11 12">BS-W1</strain>
    </source>
</reference>
<dbReference type="GO" id="GO:0009986">
    <property type="term" value="C:cell surface"/>
    <property type="evidence" value="ECO:0007669"/>
    <property type="project" value="UniProtKB-SubCell"/>
</dbReference>
<keyword evidence="8" id="KW-0178">Competence</keyword>
<keyword evidence="6 10" id="KW-1133">Transmembrane helix</keyword>
<evidence type="ECO:0000256" key="6">
    <source>
        <dbReference type="ARBA" id="ARBA00022989"/>
    </source>
</evidence>
<dbReference type="NCBIfam" id="NF040999">
    <property type="entry name" value="pilin_ComGC"/>
    <property type="match status" value="1"/>
</dbReference>
<evidence type="ECO:0000256" key="10">
    <source>
        <dbReference type="SAM" id="Phobius"/>
    </source>
</evidence>
<accession>A0A2V1MYP7</accession>
<name>A0A2V1MYP7_9LACO</name>
<keyword evidence="3" id="KW-1003">Cell membrane</keyword>
<proteinExistence type="inferred from homology"/>
<feature type="transmembrane region" description="Helical" evidence="10">
    <location>
        <begin position="6"/>
        <end position="27"/>
    </location>
</feature>
<evidence type="ECO:0000313" key="11">
    <source>
        <dbReference type="EMBL" id="PWF99607.1"/>
    </source>
</evidence>
<dbReference type="GO" id="GO:0005886">
    <property type="term" value="C:plasma membrane"/>
    <property type="evidence" value="ECO:0007669"/>
    <property type="project" value="UniProtKB-SubCell"/>
</dbReference>
<evidence type="ECO:0000256" key="2">
    <source>
        <dbReference type="ARBA" id="ARBA00004241"/>
    </source>
</evidence>
<dbReference type="GO" id="GO:0030420">
    <property type="term" value="P:establishment of competence for transformation"/>
    <property type="evidence" value="ECO:0007669"/>
    <property type="project" value="UniProtKB-KW"/>
</dbReference>
<dbReference type="InterPro" id="IPR016940">
    <property type="entry name" value="ComGC"/>
</dbReference>
<evidence type="ECO:0000256" key="3">
    <source>
        <dbReference type="ARBA" id="ARBA00022475"/>
    </source>
</evidence>
<sequence length="99" mass="11088">MRKLRGFTLIEMAVVLFIISLLVLVIIPNLSSQRKRASQIHGDAMTTVVQTQVDLFQDKNQVTSLTFADLEKAGYLTDKQVAQAKREGIEIRGSEVVQK</sequence>
<dbReference type="InterPro" id="IPR045584">
    <property type="entry name" value="Pilin-like"/>
</dbReference>
<dbReference type="SUPFAM" id="SSF54523">
    <property type="entry name" value="Pili subunits"/>
    <property type="match status" value="1"/>
</dbReference>
<evidence type="ECO:0000256" key="8">
    <source>
        <dbReference type="ARBA" id="ARBA00023287"/>
    </source>
</evidence>
<dbReference type="NCBIfam" id="TIGR02532">
    <property type="entry name" value="IV_pilin_GFxxxE"/>
    <property type="match status" value="1"/>
</dbReference>
<comment type="subcellular location">
    <subcellularLocation>
        <location evidence="1">Cell membrane</location>
        <topology evidence="1">Single-pass membrane protein</topology>
    </subcellularLocation>
    <subcellularLocation>
        <location evidence="2">Cell surface</location>
    </subcellularLocation>
</comment>
<dbReference type="AlphaFoldDB" id="A0A2V1MYP7"/>
<dbReference type="PROSITE" id="PS00409">
    <property type="entry name" value="PROKAR_NTER_METHYL"/>
    <property type="match status" value="1"/>
</dbReference>
<dbReference type="RefSeq" id="WP_109251065.1">
    <property type="nucleotide sequence ID" value="NZ_QCXQ01000006.1"/>
</dbReference>